<feature type="transmembrane region" description="Helical" evidence="5">
    <location>
        <begin position="195"/>
        <end position="221"/>
    </location>
</feature>
<name>A0ABM1B346_LIMPO</name>
<evidence type="ECO:0000256" key="2">
    <source>
        <dbReference type="ARBA" id="ARBA00022692"/>
    </source>
</evidence>
<protein>
    <submittedName>
        <fullName evidence="7">Proton-coupled folate transporter-like</fullName>
    </submittedName>
</protein>
<feature type="transmembrane region" description="Helical" evidence="5">
    <location>
        <begin position="71"/>
        <end position="89"/>
    </location>
</feature>
<feature type="transmembrane region" description="Helical" evidence="5">
    <location>
        <begin position="333"/>
        <end position="350"/>
    </location>
</feature>
<dbReference type="Gene3D" id="1.20.1250.20">
    <property type="entry name" value="MFS general substrate transporter like domains"/>
    <property type="match status" value="1"/>
</dbReference>
<dbReference type="PANTHER" id="PTHR23507">
    <property type="entry name" value="ZGC:174356"/>
    <property type="match status" value="1"/>
</dbReference>
<feature type="transmembrane region" description="Helical" evidence="5">
    <location>
        <begin position="424"/>
        <end position="442"/>
    </location>
</feature>
<reference evidence="7" key="1">
    <citation type="submission" date="2025-08" db="UniProtKB">
        <authorList>
            <consortium name="RefSeq"/>
        </authorList>
    </citation>
    <scope>IDENTIFICATION</scope>
    <source>
        <tissue evidence="7">Muscle</tissue>
    </source>
</reference>
<proteinExistence type="predicted"/>
<accession>A0ABM1B346</accession>
<keyword evidence="6" id="KW-1185">Reference proteome</keyword>
<keyword evidence="4 5" id="KW-0472">Membrane</keyword>
<feature type="transmembrane region" description="Helical" evidence="5">
    <location>
        <begin position="356"/>
        <end position="378"/>
    </location>
</feature>
<feature type="transmembrane region" description="Helical" evidence="5">
    <location>
        <begin position="263"/>
        <end position="281"/>
    </location>
</feature>
<organism evidence="6 7">
    <name type="scientific">Limulus polyphemus</name>
    <name type="common">Atlantic horseshoe crab</name>
    <dbReference type="NCBI Taxonomy" id="6850"/>
    <lineage>
        <taxon>Eukaryota</taxon>
        <taxon>Metazoa</taxon>
        <taxon>Ecdysozoa</taxon>
        <taxon>Arthropoda</taxon>
        <taxon>Chelicerata</taxon>
        <taxon>Merostomata</taxon>
        <taxon>Xiphosura</taxon>
        <taxon>Limulidae</taxon>
        <taxon>Limulus</taxon>
    </lineage>
</organism>
<dbReference type="RefSeq" id="XP_013773830.1">
    <property type="nucleotide sequence ID" value="XM_013918376.2"/>
</dbReference>
<dbReference type="InterPro" id="IPR036259">
    <property type="entry name" value="MFS_trans_sf"/>
</dbReference>
<evidence type="ECO:0000313" key="6">
    <source>
        <dbReference type="Proteomes" id="UP000694941"/>
    </source>
</evidence>
<evidence type="ECO:0000313" key="7">
    <source>
        <dbReference type="RefSeq" id="XP_013773830.1"/>
    </source>
</evidence>
<keyword evidence="2 5" id="KW-0812">Transmembrane</keyword>
<sequence length="474" mass="52834">MKLRSLHRSHLPMNPVIGGLFAIHTSIYSLVNLLFSYKLCEKETKTSCLETAFNESSNYSLNRTDADTLTLYFRITEMAIALVPCLYFASWSDKHGRKPCFLVPFSGSILRDLGLIIATNVIDMEPSWVLIAAVPSGFTGSYILFVIAAFCRVSDTTDHRSRTYHFGMLIGSCTLGIAVGTLIGCHWRSLIPLHLFKIVCTSVFTLSICIHVTLIILVVLFMDETVQQLGDFDGSCWRGIIAPSNLAGCLNAVFKKRTHNFRFFILILLFAFIIGRIAFYGEMAMMSKYYSTNFSWTEETSMVFESVNALLQAIVVVLIVATARSFYFEDASLGIVGSFGITLSSLLQALSPSLILAILAFFARSLALLVPTATLSLLSKLADTREYGSLFGSFWALELLLPTVSTIISKGIFQASLPDYPEQIFLFLVFLTSITLLVFLYVRRNLHPELLGHIESTERIPLVEQLDIVKGEIF</sequence>
<dbReference type="Proteomes" id="UP000694941">
    <property type="component" value="Unplaced"/>
</dbReference>
<feature type="transmembrane region" description="Helical" evidence="5">
    <location>
        <begin position="12"/>
        <end position="35"/>
    </location>
</feature>
<feature type="transmembrane region" description="Helical" evidence="5">
    <location>
        <begin position="390"/>
        <end position="412"/>
    </location>
</feature>
<dbReference type="PANTHER" id="PTHR23507:SF1">
    <property type="entry name" value="FI18259P1-RELATED"/>
    <property type="match status" value="1"/>
</dbReference>
<evidence type="ECO:0000256" key="3">
    <source>
        <dbReference type="ARBA" id="ARBA00022989"/>
    </source>
</evidence>
<gene>
    <name evidence="7" type="primary">LOC106458826</name>
</gene>
<dbReference type="SUPFAM" id="SSF103473">
    <property type="entry name" value="MFS general substrate transporter"/>
    <property type="match status" value="1"/>
</dbReference>
<feature type="transmembrane region" description="Helical" evidence="5">
    <location>
        <begin position="128"/>
        <end position="151"/>
    </location>
</feature>
<evidence type="ECO:0000256" key="4">
    <source>
        <dbReference type="ARBA" id="ARBA00023136"/>
    </source>
</evidence>
<comment type="subcellular location">
    <subcellularLocation>
        <location evidence="1">Membrane</location>
        <topology evidence="1">Multi-pass membrane protein</topology>
    </subcellularLocation>
</comment>
<evidence type="ECO:0000256" key="1">
    <source>
        <dbReference type="ARBA" id="ARBA00004141"/>
    </source>
</evidence>
<feature type="transmembrane region" description="Helical" evidence="5">
    <location>
        <begin position="301"/>
        <end position="321"/>
    </location>
</feature>
<keyword evidence="3 5" id="KW-1133">Transmembrane helix</keyword>
<dbReference type="GeneID" id="106458826"/>
<evidence type="ECO:0000256" key="5">
    <source>
        <dbReference type="SAM" id="Phobius"/>
    </source>
</evidence>
<feature type="transmembrane region" description="Helical" evidence="5">
    <location>
        <begin position="163"/>
        <end position="183"/>
    </location>
</feature>